<evidence type="ECO:0000313" key="1">
    <source>
        <dbReference type="EMBL" id="GHH21463.1"/>
    </source>
</evidence>
<proteinExistence type="predicted"/>
<evidence type="ECO:0008006" key="3">
    <source>
        <dbReference type="Google" id="ProtNLM"/>
    </source>
</evidence>
<protein>
    <recommendedName>
        <fullName evidence="3">PilZ domain-containing protein</fullName>
    </recommendedName>
</protein>
<organism evidence="1 2">
    <name type="scientific">Sphingomonas glacialis</name>
    <dbReference type="NCBI Taxonomy" id="658225"/>
    <lineage>
        <taxon>Bacteria</taxon>
        <taxon>Pseudomonadati</taxon>
        <taxon>Pseudomonadota</taxon>
        <taxon>Alphaproteobacteria</taxon>
        <taxon>Sphingomonadales</taxon>
        <taxon>Sphingomonadaceae</taxon>
        <taxon>Sphingomonas</taxon>
    </lineage>
</organism>
<accession>A0ABQ3LUH7</accession>
<name>A0ABQ3LUH7_9SPHN</name>
<sequence>MGKALDLATAESRTLVRDEVHYRARAFGPDARQLSLLIVNLSAAGLMARCDLSYGVGDRLRVTLPVVGVVVAEIRWALGGRIGCELDVAIPLPEYYELLAVLLKAK</sequence>
<reference evidence="2" key="1">
    <citation type="journal article" date="2019" name="Int. J. Syst. Evol. Microbiol.">
        <title>The Global Catalogue of Microorganisms (GCM) 10K type strain sequencing project: providing services to taxonomists for standard genome sequencing and annotation.</title>
        <authorList>
            <consortium name="The Broad Institute Genomics Platform"/>
            <consortium name="The Broad Institute Genome Sequencing Center for Infectious Disease"/>
            <person name="Wu L."/>
            <person name="Ma J."/>
        </authorList>
    </citation>
    <scope>NUCLEOTIDE SEQUENCE [LARGE SCALE GENOMIC DNA]</scope>
    <source>
        <strain evidence="2">CGMCC 1.8957</strain>
    </source>
</reference>
<keyword evidence="2" id="KW-1185">Reference proteome</keyword>
<dbReference type="EMBL" id="BNAQ01000004">
    <property type="protein sequence ID" value="GHH21463.1"/>
    <property type="molecule type" value="Genomic_DNA"/>
</dbReference>
<evidence type="ECO:0000313" key="2">
    <source>
        <dbReference type="Proteomes" id="UP000652430"/>
    </source>
</evidence>
<dbReference type="Proteomes" id="UP000652430">
    <property type="component" value="Unassembled WGS sequence"/>
</dbReference>
<gene>
    <name evidence="1" type="ORF">GCM10008023_30500</name>
</gene>
<comment type="caution">
    <text evidence="1">The sequence shown here is derived from an EMBL/GenBank/DDBJ whole genome shotgun (WGS) entry which is preliminary data.</text>
</comment>
<dbReference type="SUPFAM" id="SSF141371">
    <property type="entry name" value="PilZ domain-like"/>
    <property type="match status" value="1"/>
</dbReference>
<dbReference type="RefSeq" id="WP_189676931.1">
    <property type="nucleotide sequence ID" value="NZ_BNAQ01000004.1"/>
</dbReference>